<reference evidence="1" key="1">
    <citation type="journal article" date="2021" name="Sci. Adv.">
        <title>The American lobster genome reveals insights on longevity, neural, and immune adaptations.</title>
        <authorList>
            <person name="Polinski J.M."/>
            <person name="Zimin A.V."/>
            <person name="Clark K.F."/>
            <person name="Kohn A.B."/>
            <person name="Sadowski N."/>
            <person name="Timp W."/>
            <person name="Ptitsyn A."/>
            <person name="Khanna P."/>
            <person name="Romanova D.Y."/>
            <person name="Williams P."/>
            <person name="Greenwood S.J."/>
            <person name="Moroz L.L."/>
            <person name="Walt D.R."/>
            <person name="Bodnar A.G."/>
        </authorList>
    </citation>
    <scope>NUCLEOTIDE SEQUENCE</scope>
    <source>
        <tissue evidence="1">Heart &amp; testis</tissue>
    </source>
</reference>
<keyword evidence="2" id="KW-1185">Reference proteome</keyword>
<sequence>MPFYALFDQVRIWPEASIGLRVMKPRLPHSTR</sequence>
<name>A0A8J5NAV3_HOMAM</name>
<dbReference type="AlphaFoldDB" id="A0A8J5NAV3"/>
<comment type="caution">
    <text evidence="1">The sequence shown here is derived from an EMBL/GenBank/DDBJ whole genome shotgun (WGS) entry which is preliminary data.</text>
</comment>
<evidence type="ECO:0000313" key="2">
    <source>
        <dbReference type="Proteomes" id="UP000747542"/>
    </source>
</evidence>
<gene>
    <name evidence="1" type="ORF">Hamer_G016982</name>
</gene>
<evidence type="ECO:0000313" key="1">
    <source>
        <dbReference type="EMBL" id="KAG7176018.1"/>
    </source>
</evidence>
<accession>A0A8J5NAV3</accession>
<dbReference type="Proteomes" id="UP000747542">
    <property type="component" value="Unassembled WGS sequence"/>
</dbReference>
<organism evidence="1 2">
    <name type="scientific">Homarus americanus</name>
    <name type="common">American lobster</name>
    <dbReference type="NCBI Taxonomy" id="6706"/>
    <lineage>
        <taxon>Eukaryota</taxon>
        <taxon>Metazoa</taxon>
        <taxon>Ecdysozoa</taxon>
        <taxon>Arthropoda</taxon>
        <taxon>Crustacea</taxon>
        <taxon>Multicrustacea</taxon>
        <taxon>Malacostraca</taxon>
        <taxon>Eumalacostraca</taxon>
        <taxon>Eucarida</taxon>
        <taxon>Decapoda</taxon>
        <taxon>Pleocyemata</taxon>
        <taxon>Astacidea</taxon>
        <taxon>Nephropoidea</taxon>
        <taxon>Nephropidae</taxon>
        <taxon>Homarus</taxon>
    </lineage>
</organism>
<proteinExistence type="predicted"/>
<protein>
    <submittedName>
        <fullName evidence="1">Uncharacterized protein</fullName>
    </submittedName>
</protein>
<dbReference type="EMBL" id="JAHLQT010004419">
    <property type="protein sequence ID" value="KAG7176018.1"/>
    <property type="molecule type" value="Genomic_DNA"/>
</dbReference>